<evidence type="ECO:0000313" key="3">
    <source>
        <dbReference type="Proteomes" id="UP001328107"/>
    </source>
</evidence>
<gene>
    <name evidence="2" type="ORF">PMAYCL1PPCAC_10257</name>
</gene>
<dbReference type="EMBL" id="BTRK01000003">
    <property type="protein sequence ID" value="GMR40062.1"/>
    <property type="molecule type" value="Genomic_DNA"/>
</dbReference>
<feature type="region of interest" description="Disordered" evidence="1">
    <location>
        <begin position="59"/>
        <end position="103"/>
    </location>
</feature>
<name>A0AAN4ZKU8_9BILA</name>
<comment type="caution">
    <text evidence="2">The sequence shown here is derived from an EMBL/GenBank/DDBJ whole genome shotgun (WGS) entry which is preliminary data.</text>
</comment>
<proteinExistence type="predicted"/>
<keyword evidence="3" id="KW-1185">Reference proteome</keyword>
<protein>
    <submittedName>
        <fullName evidence="2">Uncharacterized protein</fullName>
    </submittedName>
</protein>
<reference evidence="3" key="1">
    <citation type="submission" date="2022-10" db="EMBL/GenBank/DDBJ databases">
        <title>Genome assembly of Pristionchus species.</title>
        <authorList>
            <person name="Yoshida K."/>
            <person name="Sommer R.J."/>
        </authorList>
    </citation>
    <scope>NUCLEOTIDE SEQUENCE [LARGE SCALE GENOMIC DNA]</scope>
    <source>
        <strain evidence="3">RS5460</strain>
    </source>
</reference>
<feature type="compositionally biased region" description="Low complexity" evidence="1">
    <location>
        <begin position="60"/>
        <end position="83"/>
    </location>
</feature>
<evidence type="ECO:0000313" key="2">
    <source>
        <dbReference type="EMBL" id="GMR40062.1"/>
    </source>
</evidence>
<dbReference type="AlphaFoldDB" id="A0AAN4ZKU8"/>
<feature type="compositionally biased region" description="Low complexity" evidence="1">
    <location>
        <begin position="90"/>
        <end position="103"/>
    </location>
</feature>
<evidence type="ECO:0000256" key="1">
    <source>
        <dbReference type="SAM" id="MobiDB-lite"/>
    </source>
</evidence>
<feature type="non-terminal residue" evidence="2">
    <location>
        <position position="1"/>
    </location>
</feature>
<sequence>CRTPSESEEFVEIKKRRDDLEHHLVQQMQQVFPEGQLQQMLARMPEAIHMVLAAQPYADQQEQQQVQQQQQQHQHQHQQQQKVQHQRLDAQVVASTQQSAKAASSHPALLAHVQLALLAHVQPARTAKYCSRLASEQ</sequence>
<organism evidence="2 3">
    <name type="scientific">Pristionchus mayeri</name>
    <dbReference type="NCBI Taxonomy" id="1317129"/>
    <lineage>
        <taxon>Eukaryota</taxon>
        <taxon>Metazoa</taxon>
        <taxon>Ecdysozoa</taxon>
        <taxon>Nematoda</taxon>
        <taxon>Chromadorea</taxon>
        <taxon>Rhabditida</taxon>
        <taxon>Rhabditina</taxon>
        <taxon>Diplogasteromorpha</taxon>
        <taxon>Diplogasteroidea</taxon>
        <taxon>Neodiplogasteridae</taxon>
        <taxon>Pristionchus</taxon>
    </lineage>
</organism>
<dbReference type="Proteomes" id="UP001328107">
    <property type="component" value="Unassembled WGS sequence"/>
</dbReference>
<accession>A0AAN4ZKU8</accession>